<dbReference type="EMBL" id="CCYA01000273">
    <property type="protein sequence ID" value="CEH15990.1"/>
    <property type="molecule type" value="Genomic_DNA"/>
</dbReference>
<keyword evidence="3" id="KW-1185">Reference proteome</keyword>
<sequence length="66" mass="7517">MRSADLLSEIGNAEERLARTEHSASTLQKPDWIEESRRTLAQTRRSPLSKRDDNQTAAALKRVLQL</sequence>
<protein>
    <submittedName>
        <fullName evidence="2">Uncharacterized protein</fullName>
    </submittedName>
</protein>
<dbReference type="AlphaFoldDB" id="A0A0P1BIA3"/>
<evidence type="ECO:0000256" key="1">
    <source>
        <dbReference type="SAM" id="MobiDB-lite"/>
    </source>
</evidence>
<reference evidence="2 3" key="1">
    <citation type="submission" date="2014-09" db="EMBL/GenBank/DDBJ databases">
        <authorList>
            <person name="Magalhaes I.L.F."/>
            <person name="Oliveira U."/>
            <person name="Santos F.R."/>
            <person name="Vidigal T.H.D.A."/>
            <person name="Brescovit A.D."/>
            <person name="Santos A.J."/>
        </authorList>
    </citation>
    <scope>NUCLEOTIDE SEQUENCE [LARGE SCALE GENOMIC DNA]</scope>
</reference>
<dbReference type="Proteomes" id="UP000054845">
    <property type="component" value="Unassembled WGS sequence"/>
</dbReference>
<name>A0A0P1BIA3_9BASI</name>
<evidence type="ECO:0000313" key="3">
    <source>
        <dbReference type="Proteomes" id="UP000054845"/>
    </source>
</evidence>
<proteinExistence type="predicted"/>
<feature type="region of interest" description="Disordered" evidence="1">
    <location>
        <begin position="15"/>
        <end position="66"/>
    </location>
</feature>
<evidence type="ECO:0000313" key="2">
    <source>
        <dbReference type="EMBL" id="CEH15990.1"/>
    </source>
</evidence>
<accession>A0A0P1BIA3</accession>
<organism evidence="2 3">
    <name type="scientific">Ceraceosorus bombacis</name>
    <dbReference type="NCBI Taxonomy" id="401625"/>
    <lineage>
        <taxon>Eukaryota</taxon>
        <taxon>Fungi</taxon>
        <taxon>Dikarya</taxon>
        <taxon>Basidiomycota</taxon>
        <taxon>Ustilaginomycotina</taxon>
        <taxon>Exobasidiomycetes</taxon>
        <taxon>Ceraceosorales</taxon>
        <taxon>Ceraceosoraceae</taxon>
        <taxon>Ceraceosorus</taxon>
    </lineage>
</organism>